<name>B6K302_SCHJY</name>
<keyword evidence="2" id="KW-0678">Repressor</keyword>
<dbReference type="EMBL" id="KE651167">
    <property type="protein sequence ID" value="EEB07859.1"/>
    <property type="molecule type" value="Genomic_DNA"/>
</dbReference>
<keyword evidence="4" id="KW-0804">Transcription</keyword>
<evidence type="ECO:0000256" key="1">
    <source>
        <dbReference type="ARBA" id="ARBA00004123"/>
    </source>
</evidence>
<evidence type="ECO:0000313" key="9">
    <source>
        <dbReference type="Proteomes" id="UP000001744"/>
    </source>
</evidence>
<feature type="compositionally biased region" description="Basic and acidic residues" evidence="6">
    <location>
        <begin position="219"/>
        <end position="239"/>
    </location>
</feature>
<protein>
    <submittedName>
        <fullName evidence="7">Clr6 histone deacetylase complex subunit Sds3</fullName>
    </submittedName>
</protein>
<dbReference type="GeneID" id="7051753"/>
<gene>
    <name evidence="8" type="primary">sds3</name>
    <name evidence="7" type="ORF">SJAG_02981</name>
</gene>
<keyword evidence="5" id="KW-0539">Nucleus</keyword>
<evidence type="ECO:0000313" key="7">
    <source>
        <dbReference type="EMBL" id="EEB07859.1"/>
    </source>
</evidence>
<evidence type="ECO:0000256" key="4">
    <source>
        <dbReference type="ARBA" id="ARBA00023163"/>
    </source>
</evidence>
<dbReference type="VEuPathDB" id="FungiDB:SJAG_02981"/>
<dbReference type="Proteomes" id="UP000001744">
    <property type="component" value="Unassembled WGS sequence"/>
</dbReference>
<dbReference type="GO" id="GO:0070210">
    <property type="term" value="C:Rpd3L-Expanded complex"/>
    <property type="evidence" value="ECO:0007669"/>
    <property type="project" value="EnsemblFungi"/>
</dbReference>
<dbReference type="InterPro" id="IPR013907">
    <property type="entry name" value="Sds3"/>
</dbReference>
<feature type="region of interest" description="Disordered" evidence="6">
    <location>
        <begin position="215"/>
        <end position="243"/>
    </location>
</feature>
<dbReference type="Pfam" id="PF08598">
    <property type="entry name" value="Sds3"/>
    <property type="match status" value="1"/>
</dbReference>
<organism evidence="7 9">
    <name type="scientific">Schizosaccharomyces japonicus (strain yFS275 / FY16936)</name>
    <name type="common">Fission yeast</name>
    <dbReference type="NCBI Taxonomy" id="402676"/>
    <lineage>
        <taxon>Eukaryota</taxon>
        <taxon>Fungi</taxon>
        <taxon>Dikarya</taxon>
        <taxon>Ascomycota</taxon>
        <taxon>Taphrinomycotina</taxon>
        <taxon>Schizosaccharomycetes</taxon>
        <taxon>Schizosaccharomycetales</taxon>
        <taxon>Schizosaccharomycetaceae</taxon>
        <taxon>Schizosaccharomyces</taxon>
    </lineage>
</organism>
<dbReference type="GO" id="GO:0010468">
    <property type="term" value="P:regulation of gene expression"/>
    <property type="evidence" value="ECO:0007669"/>
    <property type="project" value="UniProtKB-ARBA"/>
</dbReference>
<dbReference type="eggNOG" id="KOG4466">
    <property type="taxonomic scope" value="Eukaryota"/>
</dbReference>
<reference evidence="7 9" key="1">
    <citation type="journal article" date="2011" name="Science">
        <title>Comparative functional genomics of the fission yeasts.</title>
        <authorList>
            <person name="Rhind N."/>
            <person name="Chen Z."/>
            <person name="Yassour M."/>
            <person name="Thompson D.A."/>
            <person name="Haas B.J."/>
            <person name="Habib N."/>
            <person name="Wapinski I."/>
            <person name="Roy S."/>
            <person name="Lin M.F."/>
            <person name="Heiman D.I."/>
            <person name="Young S.K."/>
            <person name="Furuya K."/>
            <person name="Guo Y."/>
            <person name="Pidoux A."/>
            <person name="Chen H.M."/>
            <person name="Robbertse B."/>
            <person name="Goldberg J.M."/>
            <person name="Aoki K."/>
            <person name="Bayne E.H."/>
            <person name="Berlin A.M."/>
            <person name="Desjardins C.A."/>
            <person name="Dobbs E."/>
            <person name="Dukaj L."/>
            <person name="Fan L."/>
            <person name="FitzGerald M.G."/>
            <person name="French C."/>
            <person name="Gujja S."/>
            <person name="Hansen K."/>
            <person name="Keifenheim D."/>
            <person name="Levin J.Z."/>
            <person name="Mosher R.A."/>
            <person name="Mueller C.A."/>
            <person name="Pfiffner J."/>
            <person name="Priest M."/>
            <person name="Russ C."/>
            <person name="Smialowska A."/>
            <person name="Swoboda P."/>
            <person name="Sykes S.M."/>
            <person name="Vaughn M."/>
            <person name="Vengrova S."/>
            <person name="Yoder R."/>
            <person name="Zeng Q."/>
            <person name="Allshire R."/>
            <person name="Baulcombe D."/>
            <person name="Birren B.W."/>
            <person name="Brown W."/>
            <person name="Ekwall K."/>
            <person name="Kellis M."/>
            <person name="Leatherwood J."/>
            <person name="Levin H."/>
            <person name="Margalit H."/>
            <person name="Martienssen R."/>
            <person name="Nieduszynski C.A."/>
            <person name="Spatafora J.W."/>
            <person name="Friedman N."/>
            <person name="Dalgaard J.Z."/>
            <person name="Baumann P."/>
            <person name="Niki H."/>
            <person name="Regev A."/>
            <person name="Nusbaum C."/>
        </authorList>
    </citation>
    <scope>NUCLEOTIDE SEQUENCE [LARGE SCALE GENOMIC DNA]</scope>
    <source>
        <strain evidence="9">yFS275 / FY16936</strain>
    </source>
</reference>
<sequence length="268" mass="30909">MDVLSRALESHLTDTFPESFHLLNAKQYEDFKKALEAELVALQKGTSSTYLQFRAELEQKRDEELRIAQHWKNYLAKSAQKEYETEVRAAEDEYESHKTCLKNKVLEHLHEKKRAIQEENELFDIGNESSLLTHDTPAAHYIDRRKLRHRRAPANAQPLTPTLNFFDDYLLFPTDQTAEIPVAVTESIQRALDSGKMSSLDNALFSPLLSTANHYITTPRERDPRASERAERDREKAVERGLTAASEADVQADLQTIETEIQRKRMKV</sequence>
<dbReference type="JaponicusDB" id="SJAG_02981">
    <property type="gene designation" value="sds3"/>
</dbReference>
<evidence type="ECO:0000256" key="3">
    <source>
        <dbReference type="ARBA" id="ARBA00023015"/>
    </source>
</evidence>
<dbReference type="PANTHER" id="PTHR21964">
    <property type="entry name" value="BREAST CANCER METASTASIS-SUPPRESSOR 1"/>
    <property type="match status" value="1"/>
</dbReference>
<evidence type="ECO:0000256" key="2">
    <source>
        <dbReference type="ARBA" id="ARBA00022491"/>
    </source>
</evidence>
<dbReference type="OMA" id="TLNFFDD"/>
<evidence type="ECO:0000313" key="8">
    <source>
        <dbReference type="JaponicusDB" id="SJAG_02981"/>
    </source>
</evidence>
<dbReference type="HOGENOM" id="CLU_1038836_0_0_1"/>
<accession>B6K302</accession>
<dbReference type="OrthoDB" id="70376at2759"/>
<evidence type="ECO:0000256" key="5">
    <source>
        <dbReference type="ARBA" id="ARBA00023242"/>
    </source>
</evidence>
<evidence type="ECO:0000256" key="6">
    <source>
        <dbReference type="SAM" id="MobiDB-lite"/>
    </source>
</evidence>
<proteinExistence type="predicted"/>
<dbReference type="SMART" id="SM01401">
    <property type="entry name" value="Sds3"/>
    <property type="match status" value="1"/>
</dbReference>
<dbReference type="STRING" id="402676.B6K302"/>
<keyword evidence="3" id="KW-0805">Transcription regulation</keyword>
<dbReference type="GO" id="GO:0033698">
    <property type="term" value="C:Rpd3L complex"/>
    <property type="evidence" value="ECO:0007669"/>
    <property type="project" value="EnsemblFungi"/>
</dbReference>
<comment type="subcellular location">
    <subcellularLocation>
        <location evidence="1">Nucleus</location>
    </subcellularLocation>
</comment>
<keyword evidence="9" id="KW-1185">Reference proteome</keyword>
<dbReference type="RefSeq" id="XP_002174152.1">
    <property type="nucleotide sequence ID" value="XM_002174116.2"/>
</dbReference>
<dbReference type="AlphaFoldDB" id="B6K302"/>